<keyword evidence="1" id="KW-0472">Membrane</keyword>
<evidence type="ECO:0000313" key="2">
    <source>
        <dbReference type="EMBL" id="VYS80148.1"/>
    </source>
</evidence>
<keyword evidence="1" id="KW-0812">Transmembrane</keyword>
<evidence type="ECO:0000256" key="1">
    <source>
        <dbReference type="SAM" id="Phobius"/>
    </source>
</evidence>
<proteinExistence type="predicted"/>
<organism evidence="2">
    <name type="scientific">Campylobacter ureolyticus</name>
    <dbReference type="NCBI Taxonomy" id="827"/>
    <lineage>
        <taxon>Bacteria</taxon>
        <taxon>Pseudomonadati</taxon>
        <taxon>Campylobacterota</taxon>
        <taxon>Epsilonproteobacteria</taxon>
        <taxon>Campylobacterales</taxon>
        <taxon>Campylobacteraceae</taxon>
        <taxon>Campylobacter</taxon>
    </lineage>
</organism>
<accession>A0A6N2RI98</accession>
<feature type="transmembrane region" description="Helical" evidence="1">
    <location>
        <begin position="39"/>
        <end position="57"/>
    </location>
</feature>
<dbReference type="EMBL" id="CACRSK010000001">
    <property type="protein sequence ID" value="VYS80148.1"/>
    <property type="molecule type" value="Genomic_DNA"/>
</dbReference>
<name>A0A6N2RI98_9BACT</name>
<dbReference type="AlphaFoldDB" id="A0A6N2RI98"/>
<reference evidence="2" key="1">
    <citation type="submission" date="2019-11" db="EMBL/GenBank/DDBJ databases">
        <authorList>
            <person name="Feng L."/>
        </authorList>
    </citation>
    <scope>NUCLEOTIDE SEQUENCE</scope>
    <source>
        <strain evidence="2">CUreolyticusLFYP111</strain>
    </source>
</reference>
<keyword evidence="1" id="KW-1133">Transmembrane helix</keyword>
<protein>
    <submittedName>
        <fullName evidence="2">Uncharacterized protein</fullName>
    </submittedName>
</protein>
<sequence>MRVLLILILVTVIFSLFLFYFVSFRKVKDTKLIFYPIKIFSYSLSLFIFILFTYAIYDTITEPPRIYHDKYIKLILETQKYKFYGATLRNLDSKHGRIYSYEDEIQIKCLDKNDPKCENGFLKLTPEKEESKRFIKVIILIGVMFFPISFLANKEITIYKGKITKSMEFGFYKKNYTMNLKDITIKKVKSWYELIDNSNNMKITISAPYSKKDLDKIVGIIQRFQNIKK</sequence>
<gene>
    <name evidence="2" type="ORF">CULFYP111_00433</name>
</gene>
<feature type="transmembrane region" description="Helical" evidence="1">
    <location>
        <begin position="6"/>
        <end position="27"/>
    </location>
</feature>
<feature type="transmembrane region" description="Helical" evidence="1">
    <location>
        <begin position="134"/>
        <end position="152"/>
    </location>
</feature>